<feature type="domain" description="Aminotransferase class I/classII large" evidence="10">
    <location>
        <begin position="44"/>
        <end position="365"/>
    </location>
</feature>
<evidence type="ECO:0000256" key="3">
    <source>
        <dbReference type="ARBA" id="ARBA00007970"/>
    </source>
</evidence>
<comment type="subunit">
    <text evidence="4">Homodimer.</text>
</comment>
<reference evidence="11 12" key="1">
    <citation type="submission" date="2019-03" db="EMBL/GenBank/DDBJ databases">
        <title>Novel species of Flavobacterium.</title>
        <authorList>
            <person name="Liu Q."/>
            <person name="Xin Y.-H."/>
        </authorList>
    </citation>
    <scope>NUCLEOTIDE SEQUENCE [LARGE SCALE GENOMIC DNA]</scope>
    <source>
        <strain evidence="11 12">LB3P52</strain>
    </source>
</reference>
<dbReference type="PANTHER" id="PTHR43643">
    <property type="entry name" value="HISTIDINOL-PHOSPHATE AMINOTRANSFERASE 2"/>
    <property type="match status" value="1"/>
</dbReference>
<name>A0A4R5FD66_9FLAO</name>
<comment type="cofactor">
    <cofactor evidence="1">
        <name>pyridoxal 5'-phosphate</name>
        <dbReference type="ChEBI" id="CHEBI:597326"/>
    </cofactor>
</comment>
<dbReference type="InterPro" id="IPR015422">
    <property type="entry name" value="PyrdxlP-dep_Trfase_small"/>
</dbReference>
<dbReference type="NCBIfam" id="TIGR01141">
    <property type="entry name" value="hisC"/>
    <property type="match status" value="1"/>
</dbReference>
<dbReference type="GO" id="GO:0030170">
    <property type="term" value="F:pyridoxal phosphate binding"/>
    <property type="evidence" value="ECO:0007669"/>
    <property type="project" value="InterPro"/>
</dbReference>
<dbReference type="Gene3D" id="3.90.1150.10">
    <property type="entry name" value="Aspartate Aminotransferase, domain 1"/>
    <property type="match status" value="1"/>
</dbReference>
<dbReference type="SUPFAM" id="SSF53383">
    <property type="entry name" value="PLP-dependent transferases"/>
    <property type="match status" value="1"/>
</dbReference>
<evidence type="ECO:0000256" key="2">
    <source>
        <dbReference type="ARBA" id="ARBA00005011"/>
    </source>
</evidence>
<protein>
    <recommendedName>
        <fullName evidence="5">histidinol-phosphate transaminase</fullName>
        <ecNumber evidence="5">2.6.1.9</ecNumber>
    </recommendedName>
</protein>
<dbReference type="CDD" id="cd00609">
    <property type="entry name" value="AAT_like"/>
    <property type="match status" value="1"/>
</dbReference>
<dbReference type="EMBL" id="SMLG01000001">
    <property type="protein sequence ID" value="TDE47133.1"/>
    <property type="molecule type" value="Genomic_DNA"/>
</dbReference>
<dbReference type="OrthoDB" id="9813612at2"/>
<keyword evidence="8" id="KW-0663">Pyridoxal phosphate</keyword>
<evidence type="ECO:0000256" key="9">
    <source>
        <dbReference type="ARBA" id="ARBA00047481"/>
    </source>
</evidence>
<comment type="pathway">
    <text evidence="2">Amino-acid biosynthesis; L-histidine biosynthesis; L-histidine from 5-phospho-alpha-D-ribose 1-diphosphate: step 7/9.</text>
</comment>
<evidence type="ECO:0000256" key="8">
    <source>
        <dbReference type="ARBA" id="ARBA00022898"/>
    </source>
</evidence>
<gene>
    <name evidence="11" type="primary">hisC</name>
    <name evidence="11" type="ORF">E0I26_03350</name>
</gene>
<evidence type="ECO:0000256" key="4">
    <source>
        <dbReference type="ARBA" id="ARBA00011738"/>
    </source>
</evidence>
<dbReference type="PANTHER" id="PTHR43643:SF3">
    <property type="entry name" value="HISTIDINOL-PHOSPHATE AMINOTRANSFERASE"/>
    <property type="match status" value="1"/>
</dbReference>
<dbReference type="InterPro" id="IPR005861">
    <property type="entry name" value="HisP_aminotrans"/>
</dbReference>
<keyword evidence="7 11" id="KW-0808">Transferase</keyword>
<dbReference type="Gene3D" id="3.40.640.10">
    <property type="entry name" value="Type I PLP-dependent aspartate aminotransferase-like (Major domain)"/>
    <property type="match status" value="1"/>
</dbReference>
<evidence type="ECO:0000256" key="5">
    <source>
        <dbReference type="ARBA" id="ARBA00012748"/>
    </source>
</evidence>
<dbReference type="GO" id="GO:0000105">
    <property type="term" value="P:L-histidine biosynthetic process"/>
    <property type="evidence" value="ECO:0007669"/>
    <property type="project" value="InterPro"/>
</dbReference>
<dbReference type="EC" id="2.6.1.9" evidence="5"/>
<keyword evidence="12" id="KW-1185">Reference proteome</keyword>
<accession>A0A4R5FD66</accession>
<keyword evidence="6 11" id="KW-0032">Aminotransferase</keyword>
<dbReference type="InterPro" id="IPR006311">
    <property type="entry name" value="TAT_signal"/>
</dbReference>
<dbReference type="RefSeq" id="WP_131915065.1">
    <property type="nucleotide sequence ID" value="NZ_SMLG01000001.1"/>
</dbReference>
<evidence type="ECO:0000256" key="1">
    <source>
        <dbReference type="ARBA" id="ARBA00001933"/>
    </source>
</evidence>
<comment type="catalytic activity">
    <reaction evidence="9">
        <text>L-histidinol phosphate + 2-oxoglutarate = 3-(imidazol-4-yl)-2-oxopropyl phosphate + L-glutamate</text>
        <dbReference type="Rhea" id="RHEA:23744"/>
        <dbReference type="ChEBI" id="CHEBI:16810"/>
        <dbReference type="ChEBI" id="CHEBI:29985"/>
        <dbReference type="ChEBI" id="CHEBI:57766"/>
        <dbReference type="ChEBI" id="CHEBI:57980"/>
        <dbReference type="EC" id="2.6.1.9"/>
    </reaction>
</comment>
<proteinExistence type="inferred from homology"/>
<evidence type="ECO:0000313" key="11">
    <source>
        <dbReference type="EMBL" id="TDE47133.1"/>
    </source>
</evidence>
<evidence type="ECO:0000313" key="12">
    <source>
        <dbReference type="Proteomes" id="UP000294814"/>
    </source>
</evidence>
<dbReference type="PROSITE" id="PS51318">
    <property type="entry name" value="TAT"/>
    <property type="match status" value="1"/>
</dbReference>
<comment type="similarity">
    <text evidence="3">Belongs to the class-II pyridoxal-phosphate-dependent aminotransferase family. Histidinol-phosphate aminotransferase subfamily.</text>
</comment>
<evidence type="ECO:0000256" key="7">
    <source>
        <dbReference type="ARBA" id="ARBA00022679"/>
    </source>
</evidence>
<dbReference type="InterPro" id="IPR050106">
    <property type="entry name" value="HistidinolP_aminotransfase"/>
</dbReference>
<sequence>MSSRRSWLKQTSLAFVSLGIVPLESFAIPKTENSINEETNLNPIRLRSNENPYGPSALARDAMSKNINSSNRYNWDLTSELISKIAEKNNLVAENIILGAGSTEILDLVARYCAINKGSFILADPTFNYWTEIAEKLGLKKITVPLTEDKHHDLSAMLKAIEPDTRMIYICNPNNPTGTICEREALVNFINEATKKVIVLVDEAYIDFTNQKSLVNLVKENKNLIIAKTFSKMYGLAGARIGYGIANSGTIEKISQLQSWSNGSVSVASVSGALASIKDDKFVSETYLLNEKARKYTIEQLERLKIRCIPSHSNFVYFSLANYNKDFFERLEKNNITGTKIYEENGKWSRITIGTMKEMQQFIKVLE</sequence>
<dbReference type="GO" id="GO:0004400">
    <property type="term" value="F:histidinol-phosphate transaminase activity"/>
    <property type="evidence" value="ECO:0007669"/>
    <property type="project" value="UniProtKB-EC"/>
</dbReference>
<comment type="caution">
    <text evidence="11">The sequence shown here is derived from an EMBL/GenBank/DDBJ whole genome shotgun (WGS) entry which is preliminary data.</text>
</comment>
<dbReference type="Pfam" id="PF00155">
    <property type="entry name" value="Aminotran_1_2"/>
    <property type="match status" value="1"/>
</dbReference>
<dbReference type="InterPro" id="IPR015421">
    <property type="entry name" value="PyrdxlP-dep_Trfase_major"/>
</dbReference>
<organism evidence="11 12">
    <name type="scientific">Flavobacterium rhamnosiphilum</name>
    <dbReference type="NCBI Taxonomy" id="2541724"/>
    <lineage>
        <taxon>Bacteria</taxon>
        <taxon>Pseudomonadati</taxon>
        <taxon>Bacteroidota</taxon>
        <taxon>Flavobacteriia</taxon>
        <taxon>Flavobacteriales</taxon>
        <taxon>Flavobacteriaceae</taxon>
        <taxon>Flavobacterium</taxon>
    </lineage>
</organism>
<evidence type="ECO:0000259" key="10">
    <source>
        <dbReference type="Pfam" id="PF00155"/>
    </source>
</evidence>
<dbReference type="Proteomes" id="UP000294814">
    <property type="component" value="Unassembled WGS sequence"/>
</dbReference>
<dbReference type="InterPro" id="IPR004839">
    <property type="entry name" value="Aminotransferase_I/II_large"/>
</dbReference>
<dbReference type="InterPro" id="IPR015424">
    <property type="entry name" value="PyrdxlP-dep_Trfase"/>
</dbReference>
<dbReference type="AlphaFoldDB" id="A0A4R5FD66"/>
<evidence type="ECO:0000256" key="6">
    <source>
        <dbReference type="ARBA" id="ARBA00022576"/>
    </source>
</evidence>